<dbReference type="InterPro" id="IPR013317">
    <property type="entry name" value="DnaA_dom"/>
</dbReference>
<keyword evidence="6 7" id="KW-0238">DNA-binding</keyword>
<proteinExistence type="inferred from homology"/>
<evidence type="ECO:0000256" key="8">
    <source>
        <dbReference type="RuleBase" id="RU004227"/>
    </source>
</evidence>
<keyword evidence="1" id="KW-0963">Cytoplasm</keyword>
<dbReference type="PANTHER" id="PTHR30050">
    <property type="entry name" value="CHROMOSOMAL REPLICATION INITIATOR PROTEIN DNAA"/>
    <property type="match status" value="1"/>
</dbReference>
<keyword evidence="12" id="KW-1185">Reference proteome</keyword>
<dbReference type="RefSeq" id="WP_270057383.1">
    <property type="nucleotide sequence ID" value="NZ_CP115149.1"/>
</dbReference>
<dbReference type="CDD" id="cd06571">
    <property type="entry name" value="Bac_DnaA_C"/>
    <property type="match status" value="1"/>
</dbReference>
<dbReference type="EMBL" id="CP115149">
    <property type="protein sequence ID" value="WBL36866.1"/>
    <property type="molecule type" value="Genomic_DNA"/>
</dbReference>
<protein>
    <recommendedName>
        <fullName evidence="7">Chromosomal replication initiator protein DnaA</fullName>
    </recommendedName>
</protein>
<comment type="similarity">
    <text evidence="8">Belongs to the DnaA family.</text>
</comment>
<evidence type="ECO:0000256" key="6">
    <source>
        <dbReference type="ARBA" id="ARBA00023125"/>
    </source>
</evidence>
<reference evidence="11 12" key="1">
    <citation type="journal article" date="2023" name="ISME J.">
        <title>Thermophilic Dehalococcoidia with unusual traits shed light on an unexpected past.</title>
        <authorList>
            <person name="Palmer M."/>
            <person name="Covington J.K."/>
            <person name="Zhou E.M."/>
            <person name="Thomas S.C."/>
            <person name="Habib N."/>
            <person name="Seymour C.O."/>
            <person name="Lai D."/>
            <person name="Johnston J."/>
            <person name="Hashimi A."/>
            <person name="Jiao J.Y."/>
            <person name="Muok A.R."/>
            <person name="Liu L."/>
            <person name="Xian W.D."/>
            <person name="Zhi X.Y."/>
            <person name="Li M.M."/>
            <person name="Silva L.P."/>
            <person name="Bowen B.P."/>
            <person name="Louie K."/>
            <person name="Briegel A."/>
            <person name="Pett-Ridge J."/>
            <person name="Weber P.K."/>
            <person name="Tocheva E.I."/>
            <person name="Woyke T."/>
            <person name="Northen T.R."/>
            <person name="Mayali X."/>
            <person name="Li W.J."/>
            <person name="Hedlund B.P."/>
        </authorList>
    </citation>
    <scope>NUCLEOTIDE SEQUENCE [LARGE SCALE GENOMIC DNA]</scope>
    <source>
        <strain evidence="11 12">YIM 72310</strain>
    </source>
</reference>
<evidence type="ECO:0000256" key="2">
    <source>
        <dbReference type="ARBA" id="ARBA00022705"/>
    </source>
</evidence>
<dbReference type="InterPro" id="IPR038454">
    <property type="entry name" value="DnaA_N_sf"/>
</dbReference>
<evidence type="ECO:0000256" key="7">
    <source>
        <dbReference type="RuleBase" id="RU000577"/>
    </source>
</evidence>
<evidence type="ECO:0000256" key="5">
    <source>
        <dbReference type="ARBA" id="ARBA00023121"/>
    </source>
</evidence>
<dbReference type="InterPro" id="IPR024633">
    <property type="entry name" value="DnaA_N_dom"/>
</dbReference>
<evidence type="ECO:0000256" key="3">
    <source>
        <dbReference type="ARBA" id="ARBA00022741"/>
    </source>
</evidence>
<dbReference type="InterPro" id="IPR013159">
    <property type="entry name" value="DnaA_C"/>
</dbReference>
<keyword evidence="4 7" id="KW-0067">ATP-binding</keyword>
<dbReference type="SUPFAM" id="SSF52540">
    <property type="entry name" value="P-loop containing nucleoside triphosphate hydrolases"/>
    <property type="match status" value="1"/>
</dbReference>
<dbReference type="InterPro" id="IPR010921">
    <property type="entry name" value="Trp_repressor/repl_initiator"/>
</dbReference>
<keyword evidence="5" id="KW-0446">Lipid-binding</keyword>
<evidence type="ECO:0000259" key="10">
    <source>
        <dbReference type="SMART" id="SM00760"/>
    </source>
</evidence>
<sequence>MPLEPAASASSEPRHLARSWRAVLGCLEVQLNPHTFATWLKGAAPGAFDGRTLVINTPNDIARDWLDSRLRPVIERAVAQVFGEVDVVFRGPGAPPAAVAPGPILGIVDPALTFDAYQPAEGNLLAFHAMRDLAEAVPGAPSPVVIYGPPGLGKTHLLHAAAGAASRAGRAVACLDAGTFTARFVGDIRSGRSGEFHDALCGLDLLILDDLQQLAGRRATQEAFAAALDAVMHRGGHVAVASEQHPFDLDLLDRLTSRLAQGIVTRVEPFDDTARRAFVERVARRHRIALPAWAVDRLAACRAPSVRLLLGAVNQAIALQRMGRLDLAGLDAAVARIAIAEAAGAEPTPGLLERIARYFSVEPAEIAGRSRQPRVGEARAVAAALLQEQGMSLAQVGALLGGRDKSTVSALARKGAALLDAHPALRERKSA</sequence>
<feature type="domain" description="Chromosomal replication initiator DnaA C-terminal" evidence="10">
    <location>
        <begin position="347"/>
        <end position="415"/>
    </location>
</feature>
<keyword evidence="3 7" id="KW-0547">Nucleotide-binding</keyword>
<dbReference type="SMART" id="SM00382">
    <property type="entry name" value="AAA"/>
    <property type="match status" value="1"/>
</dbReference>
<evidence type="ECO:0000256" key="1">
    <source>
        <dbReference type="ARBA" id="ARBA00022490"/>
    </source>
</evidence>
<dbReference type="InterPro" id="IPR020591">
    <property type="entry name" value="Chromosome_initiator_DnaA-like"/>
</dbReference>
<gene>
    <name evidence="11" type="ORF">O0235_04715</name>
</gene>
<dbReference type="Gene3D" id="1.10.1750.10">
    <property type="match status" value="1"/>
</dbReference>
<name>A0ABY7MB38_9CHLR</name>
<dbReference type="Proteomes" id="UP001212803">
    <property type="component" value="Chromosome"/>
</dbReference>
<evidence type="ECO:0000313" key="11">
    <source>
        <dbReference type="EMBL" id="WBL36866.1"/>
    </source>
</evidence>
<accession>A0ABY7MB38</accession>
<dbReference type="InterPro" id="IPR027417">
    <property type="entry name" value="P-loop_NTPase"/>
</dbReference>
<dbReference type="InterPro" id="IPR003593">
    <property type="entry name" value="AAA+_ATPase"/>
</dbReference>
<dbReference type="SUPFAM" id="SSF48295">
    <property type="entry name" value="TrpR-like"/>
    <property type="match status" value="1"/>
</dbReference>
<dbReference type="Pfam" id="PF08299">
    <property type="entry name" value="Bac_DnaA_C"/>
    <property type="match status" value="1"/>
</dbReference>
<evidence type="ECO:0000256" key="4">
    <source>
        <dbReference type="ARBA" id="ARBA00022840"/>
    </source>
</evidence>
<keyword evidence="2 7" id="KW-0235">DNA replication</keyword>
<dbReference type="Gene3D" id="3.30.300.180">
    <property type="match status" value="1"/>
</dbReference>
<dbReference type="Pfam" id="PF11638">
    <property type="entry name" value="DnaA_N"/>
    <property type="match status" value="1"/>
</dbReference>
<organism evidence="11 12">
    <name type="scientific">Tepidiforma flava</name>
    <dbReference type="NCBI Taxonomy" id="3004094"/>
    <lineage>
        <taxon>Bacteria</taxon>
        <taxon>Bacillati</taxon>
        <taxon>Chloroflexota</taxon>
        <taxon>Tepidiformia</taxon>
        <taxon>Tepidiformales</taxon>
        <taxon>Tepidiformaceae</taxon>
        <taxon>Tepidiforma</taxon>
    </lineage>
</organism>
<comment type="function">
    <text evidence="7">Plays an essential role in the initiation and regulation of chromosomal replication. ATP-DnaA binds to the origin of replication (oriC) to initiate formation of the DNA replication initiation complex once per cell cycle. Binds the DnaA box (a 9 base pair repeat at the origin) and separates the double-stranded (ds)DNA. Forms a right-handed helical filament on oriC DNA; dsDNA binds to the exterior of the filament while single-stranded (ss)DNA is stabiized in the filament's interior. The ATP-DnaA-oriC complex binds and stabilizes one strand of the AT-rich DNA unwinding element (DUE), permitting loading of DNA polymerase. After initiation quickly degrades to an ADP-DnaA complex that is not apt for DNA replication. Binds acidic phospholipids.</text>
</comment>
<feature type="domain" description="AAA+ ATPase" evidence="9">
    <location>
        <begin position="140"/>
        <end position="265"/>
    </location>
</feature>
<dbReference type="Gene3D" id="3.40.50.300">
    <property type="entry name" value="P-loop containing nucleotide triphosphate hydrolases"/>
    <property type="match status" value="1"/>
</dbReference>
<evidence type="ECO:0000259" key="9">
    <source>
        <dbReference type="SMART" id="SM00382"/>
    </source>
</evidence>
<dbReference type="SMART" id="SM00760">
    <property type="entry name" value="Bac_DnaA_C"/>
    <property type="match status" value="1"/>
</dbReference>
<evidence type="ECO:0000313" key="12">
    <source>
        <dbReference type="Proteomes" id="UP001212803"/>
    </source>
</evidence>
<dbReference type="PRINTS" id="PR00051">
    <property type="entry name" value="DNAA"/>
</dbReference>
<dbReference type="Pfam" id="PF00308">
    <property type="entry name" value="Bac_DnaA"/>
    <property type="match status" value="1"/>
</dbReference>
<dbReference type="PANTHER" id="PTHR30050:SF2">
    <property type="entry name" value="CHROMOSOMAL REPLICATION INITIATOR PROTEIN DNAA"/>
    <property type="match status" value="1"/>
</dbReference>